<dbReference type="Gene3D" id="1.25.10.10">
    <property type="entry name" value="Leucine-rich Repeat Variant"/>
    <property type="match status" value="1"/>
</dbReference>
<dbReference type="InterPro" id="IPR026739">
    <property type="entry name" value="AP_beta"/>
</dbReference>
<organism evidence="13 14">
    <name type="scientific">Candida oxycetoniae</name>
    <dbReference type="NCBI Taxonomy" id="497107"/>
    <lineage>
        <taxon>Eukaryota</taxon>
        <taxon>Fungi</taxon>
        <taxon>Dikarya</taxon>
        <taxon>Ascomycota</taxon>
        <taxon>Saccharomycotina</taxon>
        <taxon>Pichiomycetes</taxon>
        <taxon>Debaryomycetaceae</taxon>
        <taxon>Candida/Lodderomyces clade</taxon>
        <taxon>Candida</taxon>
    </lineage>
</organism>
<dbReference type="GO" id="GO:0012505">
    <property type="term" value="C:endomembrane system"/>
    <property type="evidence" value="ECO:0007669"/>
    <property type="project" value="UniProtKB-SubCell"/>
</dbReference>
<dbReference type="Pfam" id="PF01602">
    <property type="entry name" value="Adaptin_N"/>
    <property type="match status" value="1"/>
</dbReference>
<feature type="region of interest" description="Disordered" evidence="10">
    <location>
        <begin position="754"/>
        <end position="781"/>
    </location>
</feature>
<dbReference type="PIRSF" id="PIRSF002291">
    <property type="entry name" value="AP_complex_beta"/>
    <property type="match status" value="1"/>
</dbReference>
<dbReference type="PANTHER" id="PTHR11134">
    <property type="entry name" value="ADAPTOR COMPLEX SUBUNIT BETA FAMILY MEMBER"/>
    <property type="match status" value="1"/>
</dbReference>
<feature type="compositionally biased region" description="Acidic residues" evidence="10">
    <location>
        <begin position="758"/>
        <end position="776"/>
    </location>
</feature>
<dbReference type="EMBL" id="JAHUZD010000028">
    <property type="protein sequence ID" value="KAI3405633.2"/>
    <property type="molecule type" value="Genomic_DNA"/>
</dbReference>
<evidence type="ECO:0000256" key="2">
    <source>
        <dbReference type="ARBA" id="ARBA00004308"/>
    </source>
</evidence>
<keyword evidence="11" id="KW-1133">Transmembrane helix</keyword>
<dbReference type="GeneID" id="73379268"/>
<feature type="region of interest" description="Disordered" evidence="10">
    <location>
        <begin position="830"/>
        <end position="869"/>
    </location>
</feature>
<evidence type="ECO:0000256" key="1">
    <source>
        <dbReference type="ARBA" id="ARBA00004273"/>
    </source>
</evidence>
<dbReference type="InterPro" id="IPR011989">
    <property type="entry name" value="ARM-like"/>
</dbReference>
<dbReference type="GO" id="GO:0006886">
    <property type="term" value="P:intracellular protein transport"/>
    <property type="evidence" value="ECO:0007669"/>
    <property type="project" value="InterPro"/>
</dbReference>
<dbReference type="SUPFAM" id="SSF48371">
    <property type="entry name" value="ARM repeat"/>
    <property type="match status" value="1"/>
</dbReference>
<evidence type="ECO:0000256" key="10">
    <source>
        <dbReference type="SAM" id="MobiDB-lite"/>
    </source>
</evidence>
<comment type="subcellular location">
    <subcellularLocation>
        <location evidence="2">Endomembrane system</location>
    </subcellularLocation>
    <subcellularLocation>
        <location evidence="1">Mitochondrion inner membrane</location>
    </subcellularLocation>
</comment>
<dbReference type="GO" id="GO:0016192">
    <property type="term" value="P:vesicle-mediated transport"/>
    <property type="evidence" value="ECO:0007669"/>
    <property type="project" value="InterPro"/>
</dbReference>
<keyword evidence="5" id="KW-0999">Mitochondrion inner membrane</keyword>
<evidence type="ECO:0000256" key="8">
    <source>
        <dbReference type="ARBA" id="ARBA00023136"/>
    </source>
</evidence>
<accession>A0AAI9WYY6</accession>
<dbReference type="InterPro" id="IPR039297">
    <property type="entry name" value="COX7a"/>
</dbReference>
<evidence type="ECO:0000256" key="7">
    <source>
        <dbReference type="ARBA" id="ARBA00023128"/>
    </source>
</evidence>
<comment type="caution">
    <text evidence="13">The sequence shown here is derived from an EMBL/GenBank/DDBJ whole genome shotgun (WGS) entry which is preliminary data.</text>
</comment>
<evidence type="ECO:0000313" key="13">
    <source>
        <dbReference type="EMBL" id="KAI3405633.2"/>
    </source>
</evidence>
<dbReference type="GO" id="GO:0005743">
    <property type="term" value="C:mitochondrial inner membrane"/>
    <property type="evidence" value="ECO:0007669"/>
    <property type="project" value="UniProtKB-SubCell"/>
</dbReference>
<reference evidence="13" key="1">
    <citation type="journal article" date="2022" name="DNA Res.">
        <title>Genome analysis of five recently described species of the CUG-Ser clade uncovers Candida theae as a new hybrid lineage with pathogenic potential in the Candida parapsilosis species complex.</title>
        <authorList>
            <person name="Mixao V."/>
            <person name="Del Olmo V."/>
            <person name="Hegedusova E."/>
            <person name="Saus E."/>
            <person name="Pryszcz L."/>
            <person name="Cillingova A."/>
            <person name="Nosek J."/>
            <person name="Gabaldon T."/>
        </authorList>
    </citation>
    <scope>NUCLEOTIDE SEQUENCE</scope>
    <source>
        <strain evidence="13">CBS 10844</strain>
    </source>
</reference>
<dbReference type="GO" id="GO:0030117">
    <property type="term" value="C:membrane coat"/>
    <property type="evidence" value="ECO:0007669"/>
    <property type="project" value="InterPro"/>
</dbReference>
<evidence type="ECO:0000256" key="4">
    <source>
        <dbReference type="ARBA" id="ARBA00022448"/>
    </source>
</evidence>
<evidence type="ECO:0000256" key="11">
    <source>
        <dbReference type="SAM" id="Phobius"/>
    </source>
</evidence>
<dbReference type="RefSeq" id="XP_049181378.1">
    <property type="nucleotide sequence ID" value="XM_049322797.1"/>
</dbReference>
<feature type="domain" description="Clathrin/coatomer adaptor adaptin-like N-terminal" evidence="12">
    <location>
        <begin position="139"/>
        <end position="668"/>
    </location>
</feature>
<feature type="compositionally biased region" description="Basic and acidic residues" evidence="10">
    <location>
        <begin position="836"/>
        <end position="852"/>
    </location>
</feature>
<evidence type="ECO:0000256" key="6">
    <source>
        <dbReference type="ARBA" id="ARBA00022927"/>
    </source>
</evidence>
<sequence>MDPKRIIQLQQRYQTTPLPLWLRGRYGKMMVYPFYGLFAVATALPLFYAGRAILSLVNVLYYRAATQQHYRAATQQHYRAATQQHYRAATQQYYLASLDSVTTLLDREMLNKESLNKNFYKVNSIVERKLRKFLSGPKKGETFELKNGLVSQYKHERKDAIQRVIQAMTVGKDVSSLFPDVLKNIATYDLEQKKLVYLYLMNYAKTHPELCILAVNTFVQDTEDPNPLIRALAIRTMGCIRVAKMVDYMEVPLTRTLKDENPYVRKTAAICIAKLFDLNPEMCVGFGFLNDLEKLLSDANPMVVANAINALYEIRDMNEDPSLNILVINGDVIRNLLLCLNECTEWGRITILTTLTEYDTRGKVEEANHIIERVIPQLQHVNPSVVLSSIKAILCHIESIPVATQRQSILRKLSAPLVSLVSSSIHEAQYVGLKNIRIILEKYPNILSKELRVFFIKYSDPLYLKLEKLEIMIRLANESNSELLLGELREYAMEFEPALVTKAIKSIGAVAIKLSGSVIKAVNLLNDIIDQRGGELIINEATIQLTNVLRRYPNKSDIASLVIPMISNHVAELNSNEALAGYVWILGSHPKYFTDLHEKLQSLIDGFLDYDSLLQLNILTTVVKINLESSNKKYSPLLQKILELATKECENADVRDKAYIYWRLLSSSTSESLQKKIILTKLPPIHSTISAFNPQLLETLMRELSTLSSVYYKPAESFIDPKAYSRVPIGKKTDGNIDDLKEVAKQEIINSSRNEDLLNFDDDDDNNNNEEGEDGVDNNGFTIDSLKSDGVNDLLKDLSDLFSAPVGNNNNNNNNNNRPPSTNIDILELFNAAPKTKPDSNTEPKTEPKTESNPKSNSSGLNNDLLDLF</sequence>
<evidence type="ECO:0000256" key="9">
    <source>
        <dbReference type="PIRNR" id="PIRNR002291"/>
    </source>
</evidence>
<feature type="compositionally biased region" description="Low complexity" evidence="10">
    <location>
        <begin position="856"/>
        <end position="869"/>
    </location>
</feature>
<keyword evidence="6 9" id="KW-0653">Protein transport</keyword>
<comment type="similarity">
    <text evidence="3 9">Belongs to the adaptor complexes large subunit family.</text>
</comment>
<keyword evidence="14" id="KW-1185">Reference proteome</keyword>
<dbReference type="InterPro" id="IPR002553">
    <property type="entry name" value="Clathrin/coatomer_adapt-like_N"/>
</dbReference>
<evidence type="ECO:0000313" key="14">
    <source>
        <dbReference type="Proteomes" id="UP001202479"/>
    </source>
</evidence>
<comment type="function">
    <text evidence="9">Adaptins are components of the adaptor complexes which link clathrin to receptors in coated vesicles. Clathrin-associated protein complexes are believed to interact with the cytoplasmic tails of membrane proteins, leading to their selection and concentration.</text>
</comment>
<proteinExistence type="inferred from homology"/>
<dbReference type="InterPro" id="IPR016342">
    <property type="entry name" value="AP_complex_bsu_1_2_4"/>
</dbReference>
<name>A0AAI9WYY6_9ASCO</name>
<dbReference type="Proteomes" id="UP001202479">
    <property type="component" value="Unassembled WGS sequence"/>
</dbReference>
<dbReference type="AlphaFoldDB" id="A0AAI9WYY6"/>
<evidence type="ECO:0000256" key="3">
    <source>
        <dbReference type="ARBA" id="ARBA00006613"/>
    </source>
</evidence>
<keyword evidence="11" id="KW-0812">Transmembrane</keyword>
<keyword evidence="8 9" id="KW-0472">Membrane</keyword>
<keyword evidence="7" id="KW-0496">Mitochondrion</keyword>
<evidence type="ECO:0000259" key="12">
    <source>
        <dbReference type="Pfam" id="PF01602"/>
    </source>
</evidence>
<dbReference type="Pfam" id="PF02238">
    <property type="entry name" value="COX7a"/>
    <property type="match status" value="1"/>
</dbReference>
<evidence type="ECO:0000256" key="5">
    <source>
        <dbReference type="ARBA" id="ARBA00022792"/>
    </source>
</evidence>
<protein>
    <recommendedName>
        <fullName evidence="9">AP complex subunit beta</fullName>
    </recommendedName>
</protein>
<keyword evidence="4 9" id="KW-0813">Transport</keyword>
<dbReference type="GO" id="GO:0030276">
    <property type="term" value="F:clathrin binding"/>
    <property type="evidence" value="ECO:0007669"/>
    <property type="project" value="InterPro"/>
</dbReference>
<feature type="transmembrane region" description="Helical" evidence="11">
    <location>
        <begin position="30"/>
        <end position="48"/>
    </location>
</feature>
<gene>
    <name evidence="13" type="ORF">KGF56_001651</name>
</gene>
<dbReference type="InterPro" id="IPR016024">
    <property type="entry name" value="ARM-type_fold"/>
</dbReference>